<evidence type="ECO:0000259" key="5">
    <source>
        <dbReference type="PROSITE" id="PS01124"/>
    </source>
</evidence>
<keyword evidence="7" id="KW-1185">Reference proteome</keyword>
<keyword evidence="4" id="KW-0472">Membrane</keyword>
<dbReference type="SMART" id="SM00342">
    <property type="entry name" value="HTH_ARAC"/>
    <property type="match status" value="1"/>
</dbReference>
<keyword evidence="1" id="KW-0805">Transcription regulation</keyword>
<evidence type="ECO:0000256" key="2">
    <source>
        <dbReference type="ARBA" id="ARBA00023125"/>
    </source>
</evidence>
<dbReference type="Gene3D" id="1.10.10.60">
    <property type="entry name" value="Homeodomain-like"/>
    <property type="match status" value="2"/>
</dbReference>
<name>A0A371JLS3_9FLAO</name>
<dbReference type="AlphaFoldDB" id="A0A371JLS3"/>
<keyword evidence="4" id="KW-0812">Transmembrane</keyword>
<evidence type="ECO:0000313" key="7">
    <source>
        <dbReference type="Proteomes" id="UP000261828"/>
    </source>
</evidence>
<evidence type="ECO:0000256" key="1">
    <source>
        <dbReference type="ARBA" id="ARBA00023015"/>
    </source>
</evidence>
<feature type="transmembrane region" description="Helical" evidence="4">
    <location>
        <begin position="35"/>
        <end position="54"/>
    </location>
</feature>
<dbReference type="SUPFAM" id="SSF46689">
    <property type="entry name" value="Homeodomain-like"/>
    <property type="match status" value="1"/>
</dbReference>
<proteinExistence type="predicted"/>
<keyword evidence="2" id="KW-0238">DNA-binding</keyword>
<feature type="transmembrane region" description="Helical" evidence="4">
    <location>
        <begin position="75"/>
        <end position="94"/>
    </location>
</feature>
<evidence type="ECO:0000256" key="3">
    <source>
        <dbReference type="ARBA" id="ARBA00023163"/>
    </source>
</evidence>
<dbReference type="PANTHER" id="PTHR43280">
    <property type="entry name" value="ARAC-FAMILY TRANSCRIPTIONAL REGULATOR"/>
    <property type="match status" value="1"/>
</dbReference>
<keyword evidence="4" id="KW-1133">Transmembrane helix</keyword>
<dbReference type="Pfam" id="PF12833">
    <property type="entry name" value="HTH_18"/>
    <property type="match status" value="1"/>
</dbReference>
<dbReference type="InterPro" id="IPR009057">
    <property type="entry name" value="Homeodomain-like_sf"/>
</dbReference>
<comment type="caution">
    <text evidence="6">The sequence shown here is derived from an EMBL/GenBank/DDBJ whole genome shotgun (WGS) entry which is preliminary data.</text>
</comment>
<sequence>MKKGKSFGYIDSLHFMPFFLIIALTLYGFRPCNHIGFWLLPLMLLYCAFAYREIYRYKRVIQQVSSKNFDTEVNWLKTILLVSLVIVLIDMWQSKRANLYLGVLDINLEYVVQFGVFLLVNIIIFQGLKKPSLFQQLNSSDIAMVSKKSTTGTKIIGLSESKETVEKHLNVKKPYLNPDLDLNTLAKELGMKPKFLSQVINEGFHTNYYDYINSYRIRDAKELLLNFRDMSIKEIMYAVGFNSRSVFNTVFKQKTGITPSRFRSLK</sequence>
<protein>
    <submittedName>
        <fullName evidence="6">AraC family transcriptional regulator</fullName>
    </submittedName>
</protein>
<dbReference type="InterPro" id="IPR018060">
    <property type="entry name" value="HTH_AraC"/>
</dbReference>
<dbReference type="GO" id="GO:0003700">
    <property type="term" value="F:DNA-binding transcription factor activity"/>
    <property type="evidence" value="ECO:0007669"/>
    <property type="project" value="InterPro"/>
</dbReference>
<dbReference type="PRINTS" id="PR00032">
    <property type="entry name" value="HTHARAC"/>
</dbReference>
<feature type="transmembrane region" description="Helical" evidence="4">
    <location>
        <begin position="110"/>
        <end position="128"/>
    </location>
</feature>
<dbReference type="Proteomes" id="UP000261828">
    <property type="component" value="Unassembled WGS sequence"/>
</dbReference>
<dbReference type="PANTHER" id="PTHR43280:SF29">
    <property type="entry name" value="ARAC-FAMILY TRANSCRIPTIONAL REGULATOR"/>
    <property type="match status" value="1"/>
</dbReference>
<dbReference type="PROSITE" id="PS01124">
    <property type="entry name" value="HTH_ARAC_FAMILY_2"/>
    <property type="match status" value="1"/>
</dbReference>
<organism evidence="6 7">
    <name type="scientific">Flagellimonas nanhaiensis</name>
    <dbReference type="NCBI Taxonomy" id="2292706"/>
    <lineage>
        <taxon>Bacteria</taxon>
        <taxon>Pseudomonadati</taxon>
        <taxon>Bacteroidota</taxon>
        <taxon>Flavobacteriia</taxon>
        <taxon>Flavobacteriales</taxon>
        <taxon>Flavobacteriaceae</taxon>
        <taxon>Flagellimonas</taxon>
    </lineage>
</organism>
<feature type="domain" description="HTH araC/xylS-type" evidence="5">
    <location>
        <begin position="159"/>
        <end position="265"/>
    </location>
</feature>
<dbReference type="EMBL" id="QTJX01000006">
    <property type="protein sequence ID" value="RDY57898.1"/>
    <property type="molecule type" value="Genomic_DNA"/>
</dbReference>
<gene>
    <name evidence="6" type="ORF">DX873_17265</name>
</gene>
<accession>A0A371JLS3</accession>
<evidence type="ECO:0000313" key="6">
    <source>
        <dbReference type="EMBL" id="RDY57898.1"/>
    </source>
</evidence>
<reference evidence="6 7" key="1">
    <citation type="submission" date="2018-08" db="EMBL/GenBank/DDBJ databases">
        <title>Muricauda nanhaiensis sp. nov., isolated from seawater of the South China Sea.</title>
        <authorList>
            <person name="Dang Y."/>
        </authorList>
    </citation>
    <scope>NUCLEOTIDE SEQUENCE [LARGE SCALE GENOMIC DNA]</scope>
    <source>
        <strain evidence="6 7">SM1704</strain>
    </source>
</reference>
<dbReference type="GO" id="GO:0043565">
    <property type="term" value="F:sequence-specific DNA binding"/>
    <property type="evidence" value="ECO:0007669"/>
    <property type="project" value="InterPro"/>
</dbReference>
<keyword evidence="3" id="KW-0804">Transcription</keyword>
<dbReference type="InterPro" id="IPR020449">
    <property type="entry name" value="Tscrpt_reg_AraC-type_HTH"/>
</dbReference>
<feature type="transmembrane region" description="Helical" evidence="4">
    <location>
        <begin position="12"/>
        <end position="29"/>
    </location>
</feature>
<evidence type="ECO:0000256" key="4">
    <source>
        <dbReference type="SAM" id="Phobius"/>
    </source>
</evidence>